<keyword evidence="5" id="KW-0472">Membrane</keyword>
<comment type="caution">
    <text evidence="7">The sequence shown here is derived from an EMBL/GenBank/DDBJ whole genome shotgun (WGS) entry which is preliminary data.</text>
</comment>
<dbReference type="EMBL" id="JAFCLK010000001">
    <property type="protein sequence ID" value="MBR1134332.1"/>
    <property type="molecule type" value="Genomic_DNA"/>
</dbReference>
<feature type="region of interest" description="Disordered" evidence="4">
    <location>
        <begin position="515"/>
        <end position="542"/>
    </location>
</feature>
<comment type="cofactor">
    <cofactor evidence="1">
        <name>pyrroloquinoline quinone</name>
        <dbReference type="ChEBI" id="CHEBI:58442"/>
    </cofactor>
</comment>
<dbReference type="InterPro" id="IPR011047">
    <property type="entry name" value="Quinoprotein_ADH-like_sf"/>
</dbReference>
<sequence>MAAARDLQRAPLLTFTAVIVGLMGLALLAGGAWLAAIGGSLYYVMAGAALLGTAWLLWQRRAAALWLYAALLLGTMTWAISEVGLDFWSLAPRGDVLAPLGVWLLLPFITAHLVGDMRSARWGLVAVLAVALVVLGAALHGDRFGVNGALPQAAEASAGTDTAPAEAKADWTAYGASNFGTRFSSLKQITADNVKNLQLAWEFQTGDHKGPDDPDEFTNEVTPLKIGDLLYTCSPHQIVFALDAATGRLRWRFDPKIEHHKNFQHMTCRGVAYHETRPGAVDIAGAAAPAECARRIFLPTDDGRLFALDADSGKPCEGFGAHGQIDLKAGNEITTLGFYEGTSPPVVTDKVVIMAGAVIDNYSNKVPSGAIRGFDVYTGKLLWAFDPGNPDPNEMPSATHHFTPGSPNGWSVGAADEALGLVYIPLGSSSPDIWGGNRSANNERYDSALVALDIATGKLRWSFQNVHHDLWDMDMPSQPSLVDMPGKDGVVPAIYVPAKTGNIFVLDRRDGHLSVPAPEKPVPQGAAPGERLSPTQPFSELSFRPRKDLTGAQMWGATIFDQLACRIMFKRLRYEGPFTPPSEQGTLVFPGDFGMFEWGGIAIDPVRKIAIANPQSIPFVSRLVPRGKDNPAAPNSAHPPGTELGVQPMYGTPYGVELGIFLSPLGIPCMAPPWGSLAAIDLKTNQIVWQHRVGTIRDQAPLPLPFKLGVPMLGGPMVTAGGVAFLTGTMDDYIRAFDVKDGRLLWQDRLPAGGQSTPMTYEAGGRQYIVTVDGGHGSFGTRLGDYVRAYALPGNVASR</sequence>
<dbReference type="Gene3D" id="2.140.10.10">
    <property type="entry name" value="Quinoprotein alcohol dehydrogenase-like superfamily"/>
    <property type="match status" value="2"/>
</dbReference>
<name>A0ABS5FZ64_9BRAD</name>
<protein>
    <submittedName>
        <fullName evidence="7">Membrane-bound PQQ-dependent dehydrogenase, glucose/quinate/shikimate family</fullName>
        <ecNumber evidence="7">1.1.-.-</ecNumber>
    </submittedName>
</protein>
<proteinExistence type="inferred from homology"/>
<feature type="transmembrane region" description="Helical" evidence="5">
    <location>
        <begin position="122"/>
        <end position="141"/>
    </location>
</feature>
<dbReference type="SUPFAM" id="SSF50998">
    <property type="entry name" value="Quinoprotein alcohol dehydrogenase-like"/>
    <property type="match status" value="1"/>
</dbReference>
<feature type="transmembrane region" description="Helical" evidence="5">
    <location>
        <begin position="96"/>
        <end position="115"/>
    </location>
</feature>
<dbReference type="Proteomes" id="UP001314635">
    <property type="component" value="Unassembled WGS sequence"/>
</dbReference>
<evidence type="ECO:0000313" key="7">
    <source>
        <dbReference type="EMBL" id="MBR1134332.1"/>
    </source>
</evidence>
<reference evidence="8" key="1">
    <citation type="journal article" date="2021" name="ISME J.">
        <title>Evolutionary origin and ecological implication of a unique nif island in free-living Bradyrhizobium lineages.</title>
        <authorList>
            <person name="Tao J."/>
        </authorList>
    </citation>
    <scope>NUCLEOTIDE SEQUENCE [LARGE SCALE GENOMIC DNA]</scope>
    <source>
        <strain evidence="8">SZCCT0094</strain>
    </source>
</reference>
<evidence type="ECO:0000256" key="5">
    <source>
        <dbReference type="SAM" id="Phobius"/>
    </source>
</evidence>
<keyword evidence="3 7" id="KW-0560">Oxidoreductase</keyword>
<evidence type="ECO:0000256" key="1">
    <source>
        <dbReference type="ARBA" id="ARBA00001931"/>
    </source>
</evidence>
<dbReference type="NCBIfam" id="TIGR03074">
    <property type="entry name" value="PQQ_membr_DH"/>
    <property type="match status" value="1"/>
</dbReference>
<dbReference type="RefSeq" id="WP_172235830.1">
    <property type="nucleotide sequence ID" value="NZ_JABFDP010000004.1"/>
</dbReference>
<feature type="transmembrane region" description="Helical" evidence="5">
    <location>
        <begin position="65"/>
        <end position="84"/>
    </location>
</feature>
<dbReference type="PANTHER" id="PTHR32303:SF4">
    <property type="entry name" value="QUINOPROTEIN GLUCOSE DEHYDROGENASE"/>
    <property type="match status" value="1"/>
</dbReference>
<dbReference type="GO" id="GO:0016491">
    <property type="term" value="F:oxidoreductase activity"/>
    <property type="evidence" value="ECO:0007669"/>
    <property type="project" value="UniProtKB-KW"/>
</dbReference>
<evidence type="ECO:0000256" key="3">
    <source>
        <dbReference type="ARBA" id="ARBA00023002"/>
    </source>
</evidence>
<dbReference type="InterPro" id="IPR018391">
    <property type="entry name" value="PQQ_b-propeller_rpt"/>
</dbReference>
<comment type="similarity">
    <text evidence="2">Belongs to the bacterial PQQ dehydrogenase family.</text>
</comment>
<feature type="domain" description="Pyrrolo-quinoline quinone repeat" evidence="6">
    <location>
        <begin position="171"/>
        <end position="769"/>
    </location>
</feature>
<evidence type="ECO:0000313" key="8">
    <source>
        <dbReference type="Proteomes" id="UP001314635"/>
    </source>
</evidence>
<dbReference type="Pfam" id="PF01011">
    <property type="entry name" value="PQQ"/>
    <property type="match status" value="1"/>
</dbReference>
<evidence type="ECO:0000259" key="6">
    <source>
        <dbReference type="Pfam" id="PF01011"/>
    </source>
</evidence>
<evidence type="ECO:0000256" key="2">
    <source>
        <dbReference type="ARBA" id="ARBA00008156"/>
    </source>
</evidence>
<accession>A0ABS5FZ64</accession>
<organism evidence="7 8">
    <name type="scientific">Bradyrhizobium denitrificans</name>
    <dbReference type="NCBI Taxonomy" id="2734912"/>
    <lineage>
        <taxon>Bacteria</taxon>
        <taxon>Pseudomonadati</taxon>
        <taxon>Pseudomonadota</taxon>
        <taxon>Alphaproteobacteria</taxon>
        <taxon>Hyphomicrobiales</taxon>
        <taxon>Nitrobacteraceae</taxon>
        <taxon>Bradyrhizobium</taxon>
    </lineage>
</organism>
<dbReference type="CDD" id="cd10280">
    <property type="entry name" value="PQQ_mGDH"/>
    <property type="match status" value="1"/>
</dbReference>
<evidence type="ECO:0000256" key="4">
    <source>
        <dbReference type="SAM" id="MobiDB-lite"/>
    </source>
</evidence>
<keyword evidence="5" id="KW-1133">Transmembrane helix</keyword>
<feature type="transmembrane region" description="Helical" evidence="5">
    <location>
        <begin position="12"/>
        <end position="35"/>
    </location>
</feature>
<dbReference type="EC" id="1.1.-.-" evidence="7"/>
<feature type="transmembrane region" description="Helical" evidence="5">
    <location>
        <begin position="41"/>
        <end position="58"/>
    </location>
</feature>
<keyword evidence="8" id="KW-1185">Reference proteome</keyword>
<dbReference type="InterPro" id="IPR017511">
    <property type="entry name" value="PQQ_mDH"/>
</dbReference>
<dbReference type="SMART" id="SM00564">
    <property type="entry name" value="PQQ"/>
    <property type="match status" value="5"/>
</dbReference>
<keyword evidence="5" id="KW-0812">Transmembrane</keyword>
<dbReference type="InterPro" id="IPR002372">
    <property type="entry name" value="PQQ_rpt_dom"/>
</dbReference>
<gene>
    <name evidence="7" type="ORF">JQ619_00975</name>
</gene>
<dbReference type="PANTHER" id="PTHR32303">
    <property type="entry name" value="QUINOPROTEIN ALCOHOL DEHYDROGENASE (CYTOCHROME C)"/>
    <property type="match status" value="1"/>
</dbReference>